<feature type="compositionally biased region" description="Polar residues" evidence="6">
    <location>
        <begin position="13"/>
        <end position="23"/>
    </location>
</feature>
<dbReference type="SUPFAM" id="SSF55120">
    <property type="entry name" value="Pseudouridine synthase"/>
    <property type="match status" value="1"/>
</dbReference>
<keyword evidence="2 4" id="KW-0694">RNA-binding</keyword>
<dbReference type="Gene3D" id="3.10.290.10">
    <property type="entry name" value="RNA-binding S4 domain"/>
    <property type="match status" value="1"/>
</dbReference>
<evidence type="ECO:0000256" key="3">
    <source>
        <dbReference type="ARBA" id="ARBA00023235"/>
    </source>
</evidence>
<dbReference type="InterPro" id="IPR036986">
    <property type="entry name" value="S4_RNA-bd_sf"/>
</dbReference>
<feature type="region of interest" description="Disordered" evidence="6">
    <location>
        <begin position="302"/>
        <end position="337"/>
    </location>
</feature>
<gene>
    <name evidence="8" type="ORF">MAGMO_0645</name>
</gene>
<evidence type="ECO:0000313" key="8">
    <source>
        <dbReference type="EMBL" id="CRH04849.1"/>
    </source>
</evidence>
<dbReference type="InterPro" id="IPR000748">
    <property type="entry name" value="PsdUridine_synth_RsuA/RluB/E/F"/>
</dbReference>
<dbReference type="SMART" id="SM00363">
    <property type="entry name" value="S4"/>
    <property type="match status" value="1"/>
</dbReference>
<dbReference type="GO" id="GO:0003723">
    <property type="term" value="F:RNA binding"/>
    <property type="evidence" value="ECO:0007669"/>
    <property type="project" value="UniProtKB-KW"/>
</dbReference>
<dbReference type="InterPro" id="IPR018496">
    <property type="entry name" value="PsdUridine_synth_RsuA/RluB_CS"/>
</dbReference>
<proteinExistence type="inferred from homology"/>
<comment type="similarity">
    <text evidence="1 5">Belongs to the pseudouridine synthase RsuA family.</text>
</comment>
<evidence type="ECO:0000259" key="7">
    <source>
        <dbReference type="SMART" id="SM00363"/>
    </source>
</evidence>
<dbReference type="EC" id="5.4.99.-" evidence="5"/>
<dbReference type="InterPro" id="IPR020094">
    <property type="entry name" value="TruA/RsuA/RluB/E/F_N"/>
</dbReference>
<evidence type="ECO:0000256" key="4">
    <source>
        <dbReference type="PROSITE-ProRule" id="PRU00182"/>
    </source>
</evidence>
<dbReference type="InterPro" id="IPR020103">
    <property type="entry name" value="PsdUridine_synth_cat_dom_sf"/>
</dbReference>
<feature type="region of interest" description="Disordered" evidence="6">
    <location>
        <begin position="1"/>
        <end position="63"/>
    </location>
</feature>
<dbReference type="InterPro" id="IPR002942">
    <property type="entry name" value="S4_RNA-bd"/>
</dbReference>
<dbReference type="Gene3D" id="3.30.70.1560">
    <property type="entry name" value="Alpha-L RNA-binding motif"/>
    <property type="match status" value="1"/>
</dbReference>
<accession>A0A1S7LFM5</accession>
<keyword evidence="3 5" id="KW-0413">Isomerase</keyword>
<dbReference type="Pfam" id="PF01479">
    <property type="entry name" value="S4"/>
    <property type="match status" value="1"/>
</dbReference>
<feature type="compositionally biased region" description="Basic and acidic residues" evidence="6">
    <location>
        <begin position="327"/>
        <end position="337"/>
    </location>
</feature>
<dbReference type="PROSITE" id="PS50889">
    <property type="entry name" value="S4"/>
    <property type="match status" value="1"/>
</dbReference>
<dbReference type="InterPro" id="IPR042092">
    <property type="entry name" value="PsdUridine_s_RsuA/RluB/E/F_cat"/>
</dbReference>
<dbReference type="GO" id="GO:0000455">
    <property type="term" value="P:enzyme-directed rRNA pseudouridine synthesis"/>
    <property type="evidence" value="ECO:0007669"/>
    <property type="project" value="UniProtKB-ARBA"/>
</dbReference>
<feature type="domain" description="RNA-binding S4" evidence="7">
    <location>
        <begin position="67"/>
        <end position="124"/>
    </location>
</feature>
<dbReference type="PANTHER" id="PTHR47683:SF3">
    <property type="entry name" value="RIBOSOMAL LARGE SUBUNIT PSEUDOURIDINE SYNTHASE B"/>
    <property type="match status" value="1"/>
</dbReference>
<evidence type="ECO:0000256" key="5">
    <source>
        <dbReference type="RuleBase" id="RU003887"/>
    </source>
</evidence>
<reference evidence="8" key="1">
    <citation type="submission" date="2015-04" db="EMBL/GenBank/DDBJ databases">
        <authorList>
            <person name="Syromyatnikov M.Y."/>
            <person name="Popov V.N."/>
        </authorList>
    </citation>
    <scope>NUCLEOTIDE SEQUENCE</scope>
    <source>
        <strain evidence="8">MO-1</strain>
    </source>
</reference>
<dbReference type="AlphaFoldDB" id="A0A1S7LFM5"/>
<dbReference type="CDD" id="cd00165">
    <property type="entry name" value="S4"/>
    <property type="match status" value="1"/>
</dbReference>
<dbReference type="InterPro" id="IPR006145">
    <property type="entry name" value="PsdUridine_synth_RsuA/RluA"/>
</dbReference>
<evidence type="ECO:0000256" key="1">
    <source>
        <dbReference type="ARBA" id="ARBA00008348"/>
    </source>
</evidence>
<dbReference type="FunFam" id="3.10.290.10:FF:000003">
    <property type="entry name" value="Pseudouridine synthase"/>
    <property type="match status" value="1"/>
</dbReference>
<feature type="compositionally biased region" description="Basic residues" evidence="6">
    <location>
        <begin position="1"/>
        <end position="11"/>
    </location>
</feature>
<dbReference type="Pfam" id="PF00849">
    <property type="entry name" value="PseudoU_synth_2"/>
    <property type="match status" value="1"/>
</dbReference>
<name>A0A1S7LFM5_MAGMO</name>
<dbReference type="SUPFAM" id="SSF55174">
    <property type="entry name" value="Alpha-L RNA-binding motif"/>
    <property type="match status" value="1"/>
</dbReference>
<dbReference type="InterPro" id="IPR050343">
    <property type="entry name" value="RsuA_PseudoU_synthase"/>
</dbReference>
<evidence type="ECO:0000256" key="6">
    <source>
        <dbReference type="SAM" id="MobiDB-lite"/>
    </source>
</evidence>
<dbReference type="PROSITE" id="PS01149">
    <property type="entry name" value="PSI_RSU"/>
    <property type="match status" value="1"/>
</dbReference>
<dbReference type="GO" id="GO:0120159">
    <property type="term" value="F:rRNA pseudouridine synthase activity"/>
    <property type="evidence" value="ECO:0007669"/>
    <property type="project" value="UniProtKB-ARBA"/>
</dbReference>
<protein>
    <recommendedName>
        <fullName evidence="5">Pseudouridine synthase</fullName>
        <ecNumber evidence="5">5.4.99.-</ecNumber>
    </recommendedName>
</protein>
<dbReference type="EMBL" id="LO017727">
    <property type="protein sequence ID" value="CRH04849.1"/>
    <property type="molecule type" value="Genomic_DNA"/>
</dbReference>
<organism evidence="8">
    <name type="scientific">Magnetococcus massalia (strain MO-1)</name>
    <dbReference type="NCBI Taxonomy" id="451514"/>
    <lineage>
        <taxon>Bacteria</taxon>
        <taxon>Pseudomonadati</taxon>
        <taxon>Pseudomonadota</taxon>
        <taxon>Magnetococcia</taxon>
        <taxon>Magnetococcales</taxon>
        <taxon>Magnetococcaceae</taxon>
        <taxon>Magnetococcus</taxon>
    </lineage>
</organism>
<evidence type="ECO:0000256" key="2">
    <source>
        <dbReference type="ARBA" id="ARBA00022884"/>
    </source>
</evidence>
<dbReference type="NCBIfam" id="TIGR00093">
    <property type="entry name" value="pseudouridine synthase"/>
    <property type="match status" value="1"/>
</dbReference>
<dbReference type="PANTHER" id="PTHR47683">
    <property type="entry name" value="PSEUDOURIDINE SYNTHASE FAMILY PROTEIN-RELATED"/>
    <property type="match status" value="1"/>
</dbReference>
<dbReference type="Gene3D" id="3.30.70.580">
    <property type="entry name" value="Pseudouridine synthase I, catalytic domain, N-terminal subdomain"/>
    <property type="match status" value="1"/>
</dbReference>
<sequence>MSQAKGRRKGRPSSCSSGRCATTPSKSGGGRKPSSRKKGERGGVKIQPKRQSPRRQATAPKGAVAEVRLQKWLAEQGVCSRREGEKIILEKRVSINGSIVHELGVKVAPKDEVRVDGRIIQQRRDASVVVMFHKPRGLICTKSDPQGRRTIYELLRTPWPRLISVGRLDLNSEGLLLLTTDGALAHGLMHPSREVPRTYRVKVRGVITKEQLQQLTTEGVELEDGPTGPLDVKLDQLTGGNSWVTMTLKEGRNREIRRIFDSLKLTVARLLRVSYGGVELGELPAGQWRTCTPDEWRALKQASEGSLIGADEGEEGDAAEASAQEGAARDDTPAAEA</sequence>